<dbReference type="SMR" id="A0A445GF77"/>
<organism evidence="9 10">
    <name type="scientific">Glycine soja</name>
    <name type="common">Wild soybean</name>
    <dbReference type="NCBI Taxonomy" id="3848"/>
    <lineage>
        <taxon>Eukaryota</taxon>
        <taxon>Viridiplantae</taxon>
        <taxon>Streptophyta</taxon>
        <taxon>Embryophyta</taxon>
        <taxon>Tracheophyta</taxon>
        <taxon>Spermatophyta</taxon>
        <taxon>Magnoliopsida</taxon>
        <taxon>eudicotyledons</taxon>
        <taxon>Gunneridae</taxon>
        <taxon>Pentapetalae</taxon>
        <taxon>rosids</taxon>
        <taxon>fabids</taxon>
        <taxon>Fabales</taxon>
        <taxon>Fabaceae</taxon>
        <taxon>Papilionoideae</taxon>
        <taxon>50 kb inversion clade</taxon>
        <taxon>NPAAA clade</taxon>
        <taxon>indigoferoid/millettioid clade</taxon>
        <taxon>Phaseoleae</taxon>
        <taxon>Glycine</taxon>
        <taxon>Glycine subgen. Soja</taxon>
    </lineage>
</organism>
<name>A0A445GF77_GLYSO</name>
<protein>
    <recommendedName>
        <fullName evidence="7">Pectinesterase</fullName>
        <ecNumber evidence="7">3.1.1.11</ecNumber>
    </recommendedName>
</protein>
<evidence type="ECO:0000256" key="1">
    <source>
        <dbReference type="ARBA" id="ARBA00004191"/>
    </source>
</evidence>
<comment type="pathway">
    <text evidence="2 7">Glycan metabolism; pectin degradation; 2-dehydro-3-deoxy-D-gluconate from pectin: step 1/5.</text>
</comment>
<feature type="active site" evidence="6">
    <location>
        <position position="155"/>
    </location>
</feature>
<dbReference type="InterPro" id="IPR000070">
    <property type="entry name" value="Pectinesterase_cat"/>
</dbReference>
<evidence type="ECO:0000256" key="6">
    <source>
        <dbReference type="PROSITE-ProRule" id="PRU10040"/>
    </source>
</evidence>
<comment type="caution">
    <text evidence="9">The sequence shown here is derived from an EMBL/GenBank/DDBJ whole genome shotgun (WGS) entry which is preliminary data.</text>
</comment>
<dbReference type="Proteomes" id="UP000289340">
    <property type="component" value="Chromosome 16"/>
</dbReference>
<keyword evidence="5 7" id="KW-0063">Aspartyl esterase</keyword>
<dbReference type="EMBL" id="QZWG01000016">
    <property type="protein sequence ID" value="RZB59926.1"/>
    <property type="molecule type" value="Genomic_DNA"/>
</dbReference>
<keyword evidence="10" id="KW-1185">Reference proteome</keyword>
<dbReference type="InterPro" id="IPR033131">
    <property type="entry name" value="Pectinesterase_Asp_AS"/>
</dbReference>
<evidence type="ECO:0000313" key="9">
    <source>
        <dbReference type="EMBL" id="RZB59926.1"/>
    </source>
</evidence>
<gene>
    <name evidence="9" type="ORF">D0Y65_042920</name>
</gene>
<dbReference type="PANTHER" id="PTHR31707">
    <property type="entry name" value="PECTINESTERASE"/>
    <property type="match status" value="1"/>
</dbReference>
<feature type="domain" description="Pectinesterase catalytic" evidence="8">
    <location>
        <begin position="39"/>
        <end position="82"/>
    </location>
</feature>
<dbReference type="Gene3D" id="2.160.20.10">
    <property type="entry name" value="Single-stranded right-handed beta-helix, Pectin lyase-like"/>
    <property type="match status" value="3"/>
</dbReference>
<evidence type="ECO:0000256" key="2">
    <source>
        <dbReference type="ARBA" id="ARBA00005184"/>
    </source>
</evidence>
<dbReference type="EC" id="3.1.1.11" evidence="7"/>
<sequence>MIYGHLNNITISKPLQETLSESEGGLLASWSSGTSNADFTVAQDGSGTHKTITEAIDALDAMDNNRPSRPIIYVKSGVYNEKGYSTISSVTFDVSGDGFWARDMTFENRAGPRGHQAVALRVSSDLSVFYKCSFKGYQDTLLQFYRDCHIYGTIDFIFGDASVVKPAYDFDSSKDSITSYLGRPWKQYSRTLFLKTNLDGLIDPNGWGEWIKDFALSTLYYGEYMNTRSGASTQNRVTWSGFHV</sequence>
<dbReference type="PROSITE" id="PS00503">
    <property type="entry name" value="PECTINESTERASE_2"/>
    <property type="match status" value="1"/>
</dbReference>
<proteinExistence type="predicted"/>
<evidence type="ECO:0000259" key="8">
    <source>
        <dbReference type="Pfam" id="PF01095"/>
    </source>
</evidence>
<feature type="domain" description="Pectinesterase catalytic" evidence="8">
    <location>
        <begin position="83"/>
        <end position="164"/>
    </location>
</feature>
<dbReference type="SUPFAM" id="SSF51126">
    <property type="entry name" value="Pectin lyase-like"/>
    <property type="match status" value="1"/>
</dbReference>
<dbReference type="GO" id="GO:0045490">
    <property type="term" value="P:pectin catabolic process"/>
    <property type="evidence" value="ECO:0007669"/>
    <property type="project" value="UniProtKB-UniRule"/>
</dbReference>
<dbReference type="GO" id="GO:0030599">
    <property type="term" value="F:pectinesterase activity"/>
    <property type="evidence" value="ECO:0007669"/>
    <property type="project" value="UniProtKB-UniRule"/>
</dbReference>
<reference evidence="9 10" key="1">
    <citation type="submission" date="2018-09" db="EMBL/GenBank/DDBJ databases">
        <title>A high-quality reference genome of wild soybean provides a powerful tool to mine soybean genomes.</title>
        <authorList>
            <person name="Xie M."/>
            <person name="Chung C.Y.L."/>
            <person name="Li M.-W."/>
            <person name="Wong F.-L."/>
            <person name="Chan T.-F."/>
            <person name="Lam H.-M."/>
        </authorList>
    </citation>
    <scope>NUCLEOTIDE SEQUENCE [LARGE SCALE GENOMIC DNA]</scope>
    <source>
        <strain evidence="10">cv. W05</strain>
        <tissue evidence="9">Hypocotyl of etiolated seedlings</tissue>
    </source>
</reference>
<evidence type="ECO:0000256" key="3">
    <source>
        <dbReference type="ARBA" id="ARBA00022512"/>
    </source>
</evidence>
<dbReference type="InterPro" id="IPR012334">
    <property type="entry name" value="Pectin_lyas_fold"/>
</dbReference>
<comment type="catalytic activity">
    <reaction evidence="7">
        <text>[(1-&gt;4)-alpha-D-galacturonosyl methyl ester](n) + n H2O = [(1-&gt;4)-alpha-D-galacturonosyl](n) + n methanol + n H(+)</text>
        <dbReference type="Rhea" id="RHEA:22380"/>
        <dbReference type="Rhea" id="RHEA-COMP:14570"/>
        <dbReference type="Rhea" id="RHEA-COMP:14573"/>
        <dbReference type="ChEBI" id="CHEBI:15377"/>
        <dbReference type="ChEBI" id="CHEBI:15378"/>
        <dbReference type="ChEBI" id="CHEBI:17790"/>
        <dbReference type="ChEBI" id="CHEBI:140522"/>
        <dbReference type="ChEBI" id="CHEBI:140523"/>
        <dbReference type="EC" id="3.1.1.11"/>
    </reaction>
</comment>
<dbReference type="AlphaFoldDB" id="A0A445GF77"/>
<comment type="subcellular location">
    <subcellularLocation>
        <location evidence="1">Secreted</location>
        <location evidence="1">Cell wall</location>
    </subcellularLocation>
</comment>
<dbReference type="FunFam" id="2.160.20.10:FF:000135">
    <property type="entry name" value="Pectinesterase"/>
    <property type="match status" value="1"/>
</dbReference>
<keyword evidence="4 7" id="KW-0378">Hydrolase</keyword>
<keyword evidence="3" id="KW-0964">Secreted</keyword>
<evidence type="ECO:0000256" key="5">
    <source>
        <dbReference type="ARBA" id="ARBA00023085"/>
    </source>
</evidence>
<accession>A0A445GF77</accession>
<dbReference type="GO" id="GO:0042545">
    <property type="term" value="P:cell wall modification"/>
    <property type="evidence" value="ECO:0007669"/>
    <property type="project" value="UniProtKB-UniRule"/>
</dbReference>
<dbReference type="Pfam" id="PF01095">
    <property type="entry name" value="Pectinesterase"/>
    <property type="match status" value="2"/>
</dbReference>
<dbReference type="InterPro" id="IPR011050">
    <property type="entry name" value="Pectin_lyase_fold/virulence"/>
</dbReference>
<evidence type="ECO:0000256" key="7">
    <source>
        <dbReference type="RuleBase" id="RU000589"/>
    </source>
</evidence>
<dbReference type="UniPathway" id="UPA00545">
    <property type="reaction ID" value="UER00823"/>
</dbReference>
<keyword evidence="3" id="KW-0134">Cell wall</keyword>
<evidence type="ECO:0000256" key="4">
    <source>
        <dbReference type="ARBA" id="ARBA00022801"/>
    </source>
</evidence>
<evidence type="ECO:0000313" key="10">
    <source>
        <dbReference type="Proteomes" id="UP000289340"/>
    </source>
</evidence>